<dbReference type="PANTHER" id="PTHR33103:SF19">
    <property type="entry name" value="OS09G0544700 PROTEIN"/>
    <property type="match status" value="1"/>
</dbReference>
<reference evidence="1 2" key="1">
    <citation type="submission" date="2023-01" db="EMBL/GenBank/DDBJ databases">
        <authorList>
            <person name="Kreplak J."/>
        </authorList>
    </citation>
    <scope>NUCLEOTIDE SEQUENCE [LARGE SCALE GENOMIC DNA]</scope>
</reference>
<gene>
    <name evidence="1" type="ORF">VFH_III001760</name>
</gene>
<protein>
    <recommendedName>
        <fullName evidence="3">BTB domain-containing protein</fullName>
    </recommendedName>
</protein>
<evidence type="ECO:0000313" key="1">
    <source>
        <dbReference type="EMBL" id="CAI8601588.1"/>
    </source>
</evidence>
<sequence length="93" mass="10388">MNLSPSSSSHSKFTMKLLVDTENDKVLFVEASKTVFDFLLNILYLPLATVAQLVDENGMLTGVCNMYRSLQNLPDEFFNSCYQGLHPLLPPSS</sequence>
<accession>A0AAV0ZXD2</accession>
<dbReference type="PANTHER" id="PTHR33103">
    <property type="entry name" value="OS01G0153900 PROTEIN"/>
    <property type="match status" value="1"/>
</dbReference>
<dbReference type="InterPro" id="IPR007750">
    <property type="entry name" value="DUF674"/>
</dbReference>
<organism evidence="1 2">
    <name type="scientific">Vicia faba</name>
    <name type="common">Broad bean</name>
    <name type="synonym">Faba vulgaris</name>
    <dbReference type="NCBI Taxonomy" id="3906"/>
    <lineage>
        <taxon>Eukaryota</taxon>
        <taxon>Viridiplantae</taxon>
        <taxon>Streptophyta</taxon>
        <taxon>Embryophyta</taxon>
        <taxon>Tracheophyta</taxon>
        <taxon>Spermatophyta</taxon>
        <taxon>Magnoliopsida</taxon>
        <taxon>eudicotyledons</taxon>
        <taxon>Gunneridae</taxon>
        <taxon>Pentapetalae</taxon>
        <taxon>rosids</taxon>
        <taxon>fabids</taxon>
        <taxon>Fabales</taxon>
        <taxon>Fabaceae</taxon>
        <taxon>Papilionoideae</taxon>
        <taxon>50 kb inversion clade</taxon>
        <taxon>NPAAA clade</taxon>
        <taxon>Hologalegina</taxon>
        <taxon>IRL clade</taxon>
        <taxon>Fabeae</taxon>
        <taxon>Vicia</taxon>
    </lineage>
</organism>
<proteinExistence type="predicted"/>
<evidence type="ECO:0000313" key="2">
    <source>
        <dbReference type="Proteomes" id="UP001157006"/>
    </source>
</evidence>
<dbReference type="Pfam" id="PF05056">
    <property type="entry name" value="DUF674"/>
    <property type="match status" value="1"/>
</dbReference>
<dbReference type="AlphaFoldDB" id="A0AAV0ZXD2"/>
<dbReference type="EMBL" id="OX451738">
    <property type="protein sequence ID" value="CAI8601588.1"/>
    <property type="molecule type" value="Genomic_DNA"/>
</dbReference>
<keyword evidence="2" id="KW-1185">Reference proteome</keyword>
<dbReference type="Proteomes" id="UP001157006">
    <property type="component" value="Chromosome 3"/>
</dbReference>
<evidence type="ECO:0008006" key="3">
    <source>
        <dbReference type="Google" id="ProtNLM"/>
    </source>
</evidence>
<name>A0AAV0ZXD2_VICFA</name>